<evidence type="ECO:0000256" key="9">
    <source>
        <dbReference type="SAM" id="Phobius"/>
    </source>
</evidence>
<dbReference type="PANTHER" id="PTHR43394">
    <property type="entry name" value="ATP-DEPENDENT PERMEASE MDL1, MITOCHONDRIAL"/>
    <property type="match status" value="1"/>
</dbReference>
<evidence type="ECO:0000256" key="1">
    <source>
        <dbReference type="ARBA" id="ARBA00004651"/>
    </source>
</evidence>
<reference evidence="12" key="1">
    <citation type="submission" date="2020-08" db="EMBL/GenBank/DDBJ databases">
        <title>Genome public.</title>
        <authorList>
            <person name="Liu C."/>
            <person name="Sun Q."/>
        </authorList>
    </citation>
    <scope>NUCLEOTIDE SEQUENCE</scope>
    <source>
        <strain evidence="12">H8</strain>
    </source>
</reference>
<evidence type="ECO:0000256" key="5">
    <source>
        <dbReference type="ARBA" id="ARBA00022741"/>
    </source>
</evidence>
<evidence type="ECO:0000256" key="3">
    <source>
        <dbReference type="ARBA" id="ARBA00022475"/>
    </source>
</evidence>
<accession>A0A926HZS3</accession>
<feature type="domain" description="ABC transporter" evidence="10">
    <location>
        <begin position="340"/>
        <end position="575"/>
    </location>
</feature>
<dbReference type="PROSITE" id="PS50929">
    <property type="entry name" value="ABC_TM1F"/>
    <property type="match status" value="1"/>
</dbReference>
<dbReference type="PROSITE" id="PS50893">
    <property type="entry name" value="ABC_TRANSPORTER_2"/>
    <property type="match status" value="1"/>
</dbReference>
<dbReference type="Pfam" id="PF00664">
    <property type="entry name" value="ABC_membrane"/>
    <property type="match status" value="1"/>
</dbReference>
<dbReference type="InterPro" id="IPR003593">
    <property type="entry name" value="AAA+_ATPase"/>
</dbReference>
<evidence type="ECO:0000256" key="7">
    <source>
        <dbReference type="ARBA" id="ARBA00022989"/>
    </source>
</evidence>
<dbReference type="InterPro" id="IPR039421">
    <property type="entry name" value="Type_1_exporter"/>
</dbReference>
<evidence type="ECO:0000256" key="4">
    <source>
        <dbReference type="ARBA" id="ARBA00022692"/>
    </source>
</evidence>
<dbReference type="Pfam" id="PF00005">
    <property type="entry name" value="ABC_tran"/>
    <property type="match status" value="1"/>
</dbReference>
<feature type="transmembrane region" description="Helical" evidence="9">
    <location>
        <begin position="52"/>
        <end position="77"/>
    </location>
</feature>
<keyword evidence="7 9" id="KW-1133">Transmembrane helix</keyword>
<keyword evidence="13" id="KW-1185">Reference proteome</keyword>
<evidence type="ECO:0000313" key="12">
    <source>
        <dbReference type="EMBL" id="MBC8541161.1"/>
    </source>
</evidence>
<dbReference type="SUPFAM" id="SSF90123">
    <property type="entry name" value="ABC transporter transmembrane region"/>
    <property type="match status" value="1"/>
</dbReference>
<dbReference type="GO" id="GO:0015421">
    <property type="term" value="F:ABC-type oligopeptide transporter activity"/>
    <property type="evidence" value="ECO:0007669"/>
    <property type="project" value="TreeGrafter"/>
</dbReference>
<dbReference type="InterPro" id="IPR036640">
    <property type="entry name" value="ABC1_TM_sf"/>
</dbReference>
<name>A0A926HZS3_9FIRM</name>
<proteinExistence type="predicted"/>
<dbReference type="Gene3D" id="1.20.1560.10">
    <property type="entry name" value="ABC transporter type 1, transmembrane domain"/>
    <property type="match status" value="1"/>
</dbReference>
<keyword evidence="5" id="KW-0547">Nucleotide-binding</keyword>
<gene>
    <name evidence="12" type="ORF">H8698_09265</name>
</gene>
<keyword evidence="4 9" id="KW-0812">Transmembrane</keyword>
<dbReference type="RefSeq" id="WP_249313069.1">
    <property type="nucleotide sequence ID" value="NZ_JACRSU010000003.1"/>
</dbReference>
<dbReference type="SUPFAM" id="SSF52540">
    <property type="entry name" value="P-loop containing nucleoside triphosphate hydrolases"/>
    <property type="match status" value="1"/>
</dbReference>
<dbReference type="GO" id="GO:0016887">
    <property type="term" value="F:ATP hydrolysis activity"/>
    <property type="evidence" value="ECO:0007669"/>
    <property type="project" value="InterPro"/>
</dbReference>
<protein>
    <submittedName>
        <fullName evidence="12">ABC transporter ATP-binding protein</fullName>
    </submittedName>
</protein>
<dbReference type="Gene3D" id="3.40.50.300">
    <property type="entry name" value="P-loop containing nucleotide triphosphate hydrolases"/>
    <property type="match status" value="1"/>
</dbReference>
<feature type="domain" description="ABC transmembrane type-1" evidence="11">
    <location>
        <begin position="16"/>
        <end position="298"/>
    </location>
</feature>
<feature type="transmembrane region" description="Helical" evidence="9">
    <location>
        <begin position="133"/>
        <end position="151"/>
    </location>
</feature>
<dbReference type="Proteomes" id="UP000611762">
    <property type="component" value="Unassembled WGS sequence"/>
</dbReference>
<dbReference type="AlphaFoldDB" id="A0A926HZS3"/>
<feature type="transmembrane region" description="Helical" evidence="9">
    <location>
        <begin position="157"/>
        <end position="178"/>
    </location>
</feature>
<comment type="caution">
    <text evidence="12">The sequence shown here is derived from an EMBL/GenBank/DDBJ whole genome shotgun (WGS) entry which is preliminary data.</text>
</comment>
<dbReference type="CDD" id="cd18548">
    <property type="entry name" value="ABC_6TM_Tm287_like"/>
    <property type="match status" value="1"/>
</dbReference>
<dbReference type="EMBL" id="JACRSU010000003">
    <property type="protein sequence ID" value="MBC8541161.1"/>
    <property type="molecule type" value="Genomic_DNA"/>
</dbReference>
<evidence type="ECO:0000256" key="6">
    <source>
        <dbReference type="ARBA" id="ARBA00022840"/>
    </source>
</evidence>
<keyword evidence="2" id="KW-0813">Transport</keyword>
<dbReference type="PANTHER" id="PTHR43394:SF1">
    <property type="entry name" value="ATP-BINDING CASSETTE SUB-FAMILY B MEMBER 10, MITOCHONDRIAL"/>
    <property type="match status" value="1"/>
</dbReference>
<evidence type="ECO:0000259" key="11">
    <source>
        <dbReference type="PROSITE" id="PS50929"/>
    </source>
</evidence>
<dbReference type="InterPro" id="IPR027417">
    <property type="entry name" value="P-loop_NTPase"/>
</dbReference>
<dbReference type="InterPro" id="IPR003439">
    <property type="entry name" value="ABC_transporter-like_ATP-bd"/>
</dbReference>
<evidence type="ECO:0000256" key="8">
    <source>
        <dbReference type="ARBA" id="ARBA00023136"/>
    </source>
</evidence>
<dbReference type="GO" id="GO:0005886">
    <property type="term" value="C:plasma membrane"/>
    <property type="evidence" value="ECO:0007669"/>
    <property type="project" value="UniProtKB-SubCell"/>
</dbReference>
<keyword evidence="6 12" id="KW-0067">ATP-binding</keyword>
<dbReference type="SMART" id="SM00382">
    <property type="entry name" value="AAA"/>
    <property type="match status" value="1"/>
</dbReference>
<keyword evidence="8 9" id="KW-0472">Membrane</keyword>
<sequence length="581" mass="63853">MKKLLTYLKYYKKESILGPLFKLLEAVFELFVPIVMAKIIDIGITHGDRPYIYKMIAVLIGLGLAGLLFSVTAQYFAAKASVGFVKKLRHAVFSHIQSFSFTDLDEAGTSTLITRMTSDMNQVQTGLNLALRLLLRSPLVVFGAMVMAFTINVRAALVFAVAIPVLSVIVFFIMYVCIPLYKKVQIRLDTVLSTTRENLTGVRVLRAFCKEREEIKKFDGENEALTSVQKYTGRISALMNPLTYVVINLAVIWLIYTGAVVVNNGSLTQGEVVALYNYMTQILVELIKFANLIITITKSIACGNRIQAVLDRKPTQTGGAKAADSENGCVRQNGGRQPKVAFEHACLTYKGAREESLSDITFSCEPGETVGIIGGTGSGKSSLVNMIPRFYEASSGRVCVDGIDVNCYNLPDLREKIGMVMQKAILFKGTIRDNLKWRKEDATDEELLCAMQTAQASEILAGKDGGLDYFIEQNGRNLSGGQKQRLTIARALVGRPEILILDDSASALDFATDARLRQALRALPYQATVFIVSQRVSSIRHADKIVVLDDGKMAAIGTHDELLKTCGIYKEIFQSQGGVDA</sequence>
<organism evidence="12 13">
    <name type="scientific">Congzhengia minquanensis</name>
    <dbReference type="NCBI Taxonomy" id="2763657"/>
    <lineage>
        <taxon>Bacteria</taxon>
        <taxon>Bacillati</taxon>
        <taxon>Bacillota</taxon>
        <taxon>Clostridia</taxon>
        <taxon>Eubacteriales</taxon>
        <taxon>Oscillospiraceae</taxon>
        <taxon>Congzhengia</taxon>
    </lineage>
</organism>
<dbReference type="FunFam" id="3.40.50.300:FF:000221">
    <property type="entry name" value="Multidrug ABC transporter ATP-binding protein"/>
    <property type="match status" value="1"/>
</dbReference>
<evidence type="ECO:0000313" key="13">
    <source>
        <dbReference type="Proteomes" id="UP000611762"/>
    </source>
</evidence>
<feature type="transmembrane region" description="Helical" evidence="9">
    <location>
        <begin position="242"/>
        <end position="262"/>
    </location>
</feature>
<comment type="subcellular location">
    <subcellularLocation>
        <location evidence="1">Cell membrane</location>
        <topology evidence="1">Multi-pass membrane protein</topology>
    </subcellularLocation>
</comment>
<evidence type="ECO:0000259" key="10">
    <source>
        <dbReference type="PROSITE" id="PS50893"/>
    </source>
</evidence>
<feature type="transmembrane region" description="Helical" evidence="9">
    <location>
        <begin position="20"/>
        <end position="40"/>
    </location>
</feature>
<dbReference type="InterPro" id="IPR011527">
    <property type="entry name" value="ABC1_TM_dom"/>
</dbReference>
<dbReference type="PROSITE" id="PS00211">
    <property type="entry name" value="ABC_TRANSPORTER_1"/>
    <property type="match status" value="1"/>
</dbReference>
<evidence type="ECO:0000256" key="2">
    <source>
        <dbReference type="ARBA" id="ARBA00022448"/>
    </source>
</evidence>
<dbReference type="InterPro" id="IPR017871">
    <property type="entry name" value="ABC_transporter-like_CS"/>
</dbReference>
<dbReference type="GO" id="GO:0005524">
    <property type="term" value="F:ATP binding"/>
    <property type="evidence" value="ECO:0007669"/>
    <property type="project" value="UniProtKB-KW"/>
</dbReference>
<keyword evidence="3" id="KW-1003">Cell membrane</keyword>